<evidence type="ECO:0000313" key="1">
    <source>
        <dbReference type="EMBL" id="KAJ8680611.1"/>
    </source>
</evidence>
<reference evidence="1" key="1">
    <citation type="submission" date="2023-04" db="EMBL/GenBank/DDBJ databases">
        <title>A chromosome-level genome assembly of the parasitoid wasp Eretmocerus hayati.</title>
        <authorList>
            <person name="Zhong Y."/>
            <person name="Liu S."/>
            <person name="Liu Y."/>
        </authorList>
    </citation>
    <scope>NUCLEOTIDE SEQUENCE</scope>
    <source>
        <strain evidence="1">ZJU_SS_LIU_2023</strain>
    </source>
</reference>
<comment type="caution">
    <text evidence="1">The sequence shown here is derived from an EMBL/GenBank/DDBJ whole genome shotgun (WGS) entry which is preliminary data.</text>
</comment>
<name>A0ACC2PC81_9HYME</name>
<keyword evidence="2" id="KW-1185">Reference proteome</keyword>
<dbReference type="Proteomes" id="UP001239111">
    <property type="component" value="Chromosome 2"/>
</dbReference>
<evidence type="ECO:0000313" key="2">
    <source>
        <dbReference type="Proteomes" id="UP001239111"/>
    </source>
</evidence>
<dbReference type="EMBL" id="CM056742">
    <property type="protein sequence ID" value="KAJ8680611.1"/>
    <property type="molecule type" value="Genomic_DNA"/>
</dbReference>
<gene>
    <name evidence="1" type="ORF">QAD02_016398</name>
</gene>
<protein>
    <submittedName>
        <fullName evidence="1">Uncharacterized protein</fullName>
    </submittedName>
</protein>
<organism evidence="1 2">
    <name type="scientific">Eretmocerus hayati</name>
    <dbReference type="NCBI Taxonomy" id="131215"/>
    <lineage>
        <taxon>Eukaryota</taxon>
        <taxon>Metazoa</taxon>
        <taxon>Ecdysozoa</taxon>
        <taxon>Arthropoda</taxon>
        <taxon>Hexapoda</taxon>
        <taxon>Insecta</taxon>
        <taxon>Pterygota</taxon>
        <taxon>Neoptera</taxon>
        <taxon>Endopterygota</taxon>
        <taxon>Hymenoptera</taxon>
        <taxon>Apocrita</taxon>
        <taxon>Proctotrupomorpha</taxon>
        <taxon>Chalcidoidea</taxon>
        <taxon>Aphelinidae</taxon>
        <taxon>Aphelininae</taxon>
        <taxon>Eretmocerus</taxon>
    </lineage>
</organism>
<accession>A0ACC2PC81</accession>
<proteinExistence type="predicted"/>
<sequence length="358" mass="40294">MAEAQCDSGGEEQNFKREYTDSSSFSSLDYHDKCSSEESLYSSTLNKLMVTESCSSCTYLDIQDQVPKLVYKNEQMESDSPSDKMQVDDNNVPDAKPEHGNGSVASCEPSRRSMGTDAPSLRIPMRSDQDLITYAGIDFEILNKLDTAVSAYESEAVNHQQIKELGLDARNRIILCLSKLKHNLEFEVVAIFYGITREACAINFFYTVRILAKVIKQYIIWPTRAEILRDFPRAFEGCENTRVVLISQKIPLEKSRCSKCSSKLSSFYNSSNSIKVLIGLSPQRQLTFLSKAFSGNESKKSMFNKSGILKMLEPGKDATGEQESIFHSRSKFRRPLQRSEILCQTNNQTMAAMEDCPG</sequence>